<feature type="compositionally biased region" description="Basic and acidic residues" evidence="2">
    <location>
        <begin position="1"/>
        <end position="19"/>
    </location>
</feature>
<sequence>MKRRASESGRRNHGDDGRGRGLLRATARVTGGVPSHLWVGAAATLNSVAPPSNYWLGAGSMMVGGPVNELSPYLLGASAADAAVGVARRRGAASAAMSALTIAGQVELLRRALATGPAVDSALDEAIGRARLPAGGRESLAARLSPVPMRAGDVEVLHDIPYLDPAGLNSAGSPAARARAEKLCRLDIHRSRSGTRPGGEAGPAPVLLHVHGGMWMGSDKRYEALPLLHRMAARGWVCVSINYRLCPKDPFPSQILDVKSAIAWVRTHAAEYGADPSFIAITGGSAGAHLASLAALTPGDPRLQPHLADGTDTSIQAAVPQYGIYDFTAQSGTAHATKRRDRFLAPMILRKDPIDHAAEFALASPLLHADAAAPPFFVLHGTDDTGVEIEESRHFVRHLRAVSDSVVAFAELPGAQHAYDHLNSIRARQSVRGIERFLEWAAATRA</sequence>
<proteinExistence type="predicted"/>
<dbReference type="PANTHER" id="PTHR48081:SF33">
    <property type="entry name" value="KYNURENINE FORMAMIDASE"/>
    <property type="match status" value="1"/>
</dbReference>
<feature type="region of interest" description="Disordered" evidence="2">
    <location>
        <begin position="1"/>
        <end position="21"/>
    </location>
</feature>
<evidence type="ECO:0000259" key="3">
    <source>
        <dbReference type="Pfam" id="PF20434"/>
    </source>
</evidence>
<dbReference type="PANTHER" id="PTHR48081">
    <property type="entry name" value="AB HYDROLASE SUPERFAMILY PROTEIN C4A8.06C"/>
    <property type="match status" value="1"/>
</dbReference>
<organism evidence="4 5">
    <name type="scientific">Tomitella cavernea</name>
    <dbReference type="NCBI Taxonomy" id="1387982"/>
    <lineage>
        <taxon>Bacteria</taxon>
        <taxon>Bacillati</taxon>
        <taxon>Actinomycetota</taxon>
        <taxon>Actinomycetes</taxon>
        <taxon>Mycobacteriales</taxon>
        <taxon>Tomitella</taxon>
    </lineage>
</organism>
<keyword evidence="1 4" id="KW-0378">Hydrolase</keyword>
<evidence type="ECO:0000313" key="5">
    <source>
        <dbReference type="Proteomes" id="UP001500839"/>
    </source>
</evidence>
<feature type="domain" description="BD-FAE-like" evidence="3">
    <location>
        <begin position="197"/>
        <end position="399"/>
    </location>
</feature>
<dbReference type="Proteomes" id="UP001500839">
    <property type="component" value="Unassembled WGS sequence"/>
</dbReference>
<comment type="caution">
    <text evidence="4">The sequence shown here is derived from an EMBL/GenBank/DDBJ whole genome shotgun (WGS) entry which is preliminary data.</text>
</comment>
<protein>
    <submittedName>
        <fullName evidence="4">Alpha/beta hydrolase</fullName>
    </submittedName>
</protein>
<gene>
    <name evidence="4" type="ORF">GCM10023353_13280</name>
</gene>
<keyword evidence="5" id="KW-1185">Reference proteome</keyword>
<dbReference type="RefSeq" id="WP_200170651.1">
    <property type="nucleotide sequence ID" value="NZ_BAABKQ010000001.1"/>
</dbReference>
<accession>A0ABP9CFY8</accession>
<evidence type="ECO:0000256" key="1">
    <source>
        <dbReference type="ARBA" id="ARBA00022801"/>
    </source>
</evidence>
<dbReference type="Pfam" id="PF20434">
    <property type="entry name" value="BD-FAE"/>
    <property type="match status" value="1"/>
</dbReference>
<name>A0ABP9CFY8_9ACTN</name>
<dbReference type="InterPro" id="IPR049492">
    <property type="entry name" value="BD-FAE-like_dom"/>
</dbReference>
<dbReference type="InterPro" id="IPR029058">
    <property type="entry name" value="AB_hydrolase_fold"/>
</dbReference>
<evidence type="ECO:0000313" key="4">
    <source>
        <dbReference type="EMBL" id="GAA4810341.1"/>
    </source>
</evidence>
<reference evidence="5" key="1">
    <citation type="journal article" date="2019" name="Int. J. Syst. Evol. Microbiol.">
        <title>The Global Catalogue of Microorganisms (GCM) 10K type strain sequencing project: providing services to taxonomists for standard genome sequencing and annotation.</title>
        <authorList>
            <consortium name="The Broad Institute Genomics Platform"/>
            <consortium name="The Broad Institute Genome Sequencing Center for Infectious Disease"/>
            <person name="Wu L."/>
            <person name="Ma J."/>
        </authorList>
    </citation>
    <scope>NUCLEOTIDE SEQUENCE [LARGE SCALE GENOMIC DNA]</scope>
    <source>
        <strain evidence="5">JCM 18542</strain>
    </source>
</reference>
<dbReference type="Gene3D" id="3.40.50.1820">
    <property type="entry name" value="alpha/beta hydrolase"/>
    <property type="match status" value="1"/>
</dbReference>
<evidence type="ECO:0000256" key="2">
    <source>
        <dbReference type="SAM" id="MobiDB-lite"/>
    </source>
</evidence>
<dbReference type="InterPro" id="IPR050300">
    <property type="entry name" value="GDXG_lipolytic_enzyme"/>
</dbReference>
<dbReference type="SUPFAM" id="SSF53474">
    <property type="entry name" value="alpha/beta-Hydrolases"/>
    <property type="match status" value="1"/>
</dbReference>
<dbReference type="EMBL" id="BAABKQ010000001">
    <property type="protein sequence ID" value="GAA4810341.1"/>
    <property type="molecule type" value="Genomic_DNA"/>
</dbReference>
<dbReference type="GO" id="GO:0016787">
    <property type="term" value="F:hydrolase activity"/>
    <property type="evidence" value="ECO:0007669"/>
    <property type="project" value="UniProtKB-KW"/>
</dbReference>